<dbReference type="InterPro" id="IPR022398">
    <property type="entry name" value="Peptidase_S8_His-AS"/>
</dbReference>
<proteinExistence type="inferred from homology"/>
<evidence type="ECO:0000313" key="3">
    <source>
        <dbReference type="Proteomes" id="UP000054172"/>
    </source>
</evidence>
<gene>
    <name evidence="2" type="ORF">AL399_03245</name>
</gene>
<keyword evidence="3" id="KW-1185">Reference proteome</keyword>
<name>A0A0Q4B9Y9_9BACT</name>
<accession>A0A0Q4B9Y9</accession>
<sequence length="189" mass="19744">MALRPEWKLGGALQPVNGKEAIGAIPDYARAGTDGAKVVIRYAPNASTPQILKALQELGLCDIEVAAPFRAVYAEMPLAAALRVAALPWVLAVGLYPPPPTLYNNQGRIIGRASVLGSPADLGGRGLSGNGVKIGIWDASIVHHVDFGDRVHVQEYEMISDHGTHVAGTVLGAGLLNLDAKGMAPRAEA</sequence>
<dbReference type="PATRIC" id="fig|1702214.3.peg.1142"/>
<reference evidence="2" key="1">
    <citation type="submission" date="2015-08" db="EMBL/GenBank/DDBJ databases">
        <title>Candidatus Bacteriodes Periocalifornicus.</title>
        <authorList>
            <person name="McLean J.S."/>
            <person name="Kelley S."/>
        </authorList>
    </citation>
    <scope>NUCLEOTIDE SEQUENCE [LARGE SCALE GENOMIC DNA]</scope>
    <source>
        <strain evidence="2">12B</strain>
    </source>
</reference>
<dbReference type="PROSITE" id="PS51892">
    <property type="entry name" value="SUBTILASE"/>
    <property type="match status" value="1"/>
</dbReference>
<dbReference type="AlphaFoldDB" id="A0A0Q4B9Y9"/>
<evidence type="ECO:0000256" key="1">
    <source>
        <dbReference type="PROSITE-ProRule" id="PRU01240"/>
    </source>
</evidence>
<dbReference type="EMBL" id="LIIK01000010">
    <property type="protein sequence ID" value="KQM09190.1"/>
    <property type="molecule type" value="Genomic_DNA"/>
</dbReference>
<organism evidence="2 3">
    <name type="scientific">Candidatus [Bacteroides] periocalifornicus</name>
    <dbReference type="NCBI Taxonomy" id="1702214"/>
    <lineage>
        <taxon>Bacteria</taxon>
        <taxon>Pseudomonadati</taxon>
        <taxon>Bacteroidota</taxon>
    </lineage>
</organism>
<comment type="caution">
    <text evidence="1">Lacks conserved residue(s) required for the propagation of feature annotation.</text>
</comment>
<dbReference type="STRING" id="1702214.AL399_03245"/>
<comment type="caution">
    <text evidence="2">The sequence shown here is derived from an EMBL/GenBank/DDBJ whole genome shotgun (WGS) entry which is preliminary data.</text>
</comment>
<comment type="similarity">
    <text evidence="1">Belongs to the peptidase S8 family.</text>
</comment>
<evidence type="ECO:0008006" key="4">
    <source>
        <dbReference type="Google" id="ProtNLM"/>
    </source>
</evidence>
<protein>
    <recommendedName>
        <fullName evidence="4">Peptidase S8/S53 domain-containing protein</fullName>
    </recommendedName>
</protein>
<dbReference type="SUPFAM" id="SSF52743">
    <property type="entry name" value="Subtilisin-like"/>
    <property type="match status" value="1"/>
</dbReference>
<dbReference type="PROSITE" id="PS00137">
    <property type="entry name" value="SUBTILASE_HIS"/>
    <property type="match status" value="1"/>
</dbReference>
<evidence type="ECO:0000313" key="2">
    <source>
        <dbReference type="EMBL" id="KQM09190.1"/>
    </source>
</evidence>
<dbReference type="Proteomes" id="UP000054172">
    <property type="component" value="Unassembled WGS sequence"/>
</dbReference>
<dbReference type="Gene3D" id="3.40.50.200">
    <property type="entry name" value="Peptidase S8/S53 domain"/>
    <property type="match status" value="1"/>
</dbReference>
<dbReference type="GO" id="GO:0006508">
    <property type="term" value="P:proteolysis"/>
    <property type="evidence" value="ECO:0007669"/>
    <property type="project" value="InterPro"/>
</dbReference>
<dbReference type="GO" id="GO:0004252">
    <property type="term" value="F:serine-type endopeptidase activity"/>
    <property type="evidence" value="ECO:0007669"/>
    <property type="project" value="InterPro"/>
</dbReference>
<dbReference type="InterPro" id="IPR036852">
    <property type="entry name" value="Peptidase_S8/S53_dom_sf"/>
</dbReference>